<proteinExistence type="inferred from homology"/>
<reference evidence="7" key="1">
    <citation type="submission" date="2025-08" db="UniProtKB">
        <authorList>
            <consortium name="RefSeq"/>
        </authorList>
    </citation>
    <scope>IDENTIFICATION</scope>
</reference>
<dbReference type="PANTHER" id="PTHR13026:SF0">
    <property type="entry name" value="RIBOSOMAL RNA PROCESSING 1B"/>
    <property type="match status" value="1"/>
</dbReference>
<comment type="similarity">
    <text evidence="2">Belongs to the RRP1 family.</text>
</comment>
<keyword evidence="6" id="KW-1185">Reference proteome</keyword>
<evidence type="ECO:0000256" key="2">
    <source>
        <dbReference type="ARBA" id="ARBA00006374"/>
    </source>
</evidence>
<dbReference type="PANTHER" id="PTHR13026">
    <property type="entry name" value="NNP-1 PROTEIN NOVEL NUCLEAR PROTEIN 1 NOP52"/>
    <property type="match status" value="1"/>
</dbReference>
<protein>
    <submittedName>
        <fullName evidence="7">LOW QUALITY PROTEIN: ribosomal RNA processing protein 1 homolog</fullName>
    </submittedName>
</protein>
<name>A0AB40AVI8_DIOCR</name>
<keyword evidence="3" id="KW-0698">rRNA processing</keyword>
<accession>A0AB40AVI8</accession>
<feature type="compositionally biased region" description="Polar residues" evidence="5">
    <location>
        <begin position="478"/>
        <end position="491"/>
    </location>
</feature>
<gene>
    <name evidence="7" type="primary">LOC120254232</name>
</gene>
<feature type="region of interest" description="Disordered" evidence="5">
    <location>
        <begin position="466"/>
        <end position="496"/>
    </location>
</feature>
<evidence type="ECO:0000313" key="7">
    <source>
        <dbReference type="RefSeq" id="XP_039118306.1"/>
    </source>
</evidence>
<dbReference type="GeneID" id="120254232"/>
<evidence type="ECO:0000256" key="4">
    <source>
        <dbReference type="ARBA" id="ARBA00023242"/>
    </source>
</evidence>
<evidence type="ECO:0000256" key="1">
    <source>
        <dbReference type="ARBA" id="ARBA00004123"/>
    </source>
</evidence>
<evidence type="ECO:0000256" key="5">
    <source>
        <dbReference type="SAM" id="MobiDB-lite"/>
    </source>
</evidence>
<dbReference type="AlphaFoldDB" id="A0AB40AVI8"/>
<organism evidence="6 7">
    <name type="scientific">Dioscorea cayennensis subsp. rotundata</name>
    <name type="common">White Guinea yam</name>
    <name type="synonym">Dioscorea rotundata</name>
    <dbReference type="NCBI Taxonomy" id="55577"/>
    <lineage>
        <taxon>Eukaryota</taxon>
        <taxon>Viridiplantae</taxon>
        <taxon>Streptophyta</taxon>
        <taxon>Embryophyta</taxon>
        <taxon>Tracheophyta</taxon>
        <taxon>Spermatophyta</taxon>
        <taxon>Magnoliopsida</taxon>
        <taxon>Liliopsida</taxon>
        <taxon>Dioscoreales</taxon>
        <taxon>Dioscoreaceae</taxon>
        <taxon>Dioscorea</taxon>
    </lineage>
</organism>
<dbReference type="GO" id="GO:0005634">
    <property type="term" value="C:nucleus"/>
    <property type="evidence" value="ECO:0007669"/>
    <property type="project" value="UniProtKB-SubCell"/>
</dbReference>
<evidence type="ECO:0000256" key="3">
    <source>
        <dbReference type="ARBA" id="ARBA00022552"/>
    </source>
</evidence>
<evidence type="ECO:0000313" key="6">
    <source>
        <dbReference type="Proteomes" id="UP001515500"/>
    </source>
</evidence>
<dbReference type="GO" id="GO:0030688">
    <property type="term" value="C:preribosome, small subunit precursor"/>
    <property type="evidence" value="ECO:0007669"/>
    <property type="project" value="InterPro"/>
</dbReference>
<feature type="region of interest" description="Disordered" evidence="5">
    <location>
        <begin position="360"/>
        <end position="409"/>
    </location>
</feature>
<dbReference type="Pfam" id="PF05997">
    <property type="entry name" value="Nop52"/>
    <property type="match status" value="1"/>
</dbReference>
<dbReference type="Proteomes" id="UP001515500">
    <property type="component" value="Chromosome 3"/>
</dbReference>
<feature type="region of interest" description="Disordered" evidence="5">
    <location>
        <begin position="510"/>
        <end position="545"/>
    </location>
</feature>
<comment type="subcellular location">
    <subcellularLocation>
        <location evidence="1">Nucleus</location>
    </subcellularLocation>
</comment>
<keyword evidence="4" id="KW-0539">Nucleus</keyword>
<dbReference type="InterPro" id="IPR010301">
    <property type="entry name" value="RRP1"/>
</dbReference>
<dbReference type="RefSeq" id="XP_039118306.1">
    <property type="nucleotide sequence ID" value="XM_039262372.1"/>
</dbReference>
<sequence>MAAVPAMDAGEISGPAIARLLASCNTSARGRAVRLFVSWIPTACPPPSDAELLKIWKGLFYALWHADKPPAQLSLASRLASLIDSLPVDLSSRYLSALLVTLRREWSGIDFLRLDKFYALVRRTLRSVFALLRSRSWDLDLTVNLVNILSEKSLLSSDKHQAQGINYHFAEIFLDELKEFLPLPLQALDELFKPFFLILEKSPDKILVNKVKSNVFNPLLETGEQFLELAKKGESVEMGSNVEKFGKIAFLLGFSKKIFELASRPETLQGNRKILFGLHDGFVKLEKNVEESRVMISAESFDNWNEGQAVQPRETEVEVGGENRPLKKRKKLKEVLVSNGNEITEVAMGNDIDDVESLKMKRKKKKDKSGKVSDGVVKKKKKLKNNRLSESARESVVYEPTSEKDDVAAGMNGNGDAGEAFNFDDTVISNLQKQFEKVAAEVGLVNGNTSSADAVETLEVNTVPKKRKRGKNVDMQAAGSSIDASGGNTVGKSGEKSAKKVRFSMKSNLVWKPHSPLPPQSLRLPPSATPRGSALKKGVPPGPIREFSSAAKKVKVKKARKGAKSVSPAIKRLWKLQNLSV</sequence>
<dbReference type="GO" id="GO:0006364">
    <property type="term" value="P:rRNA processing"/>
    <property type="evidence" value="ECO:0007669"/>
    <property type="project" value="UniProtKB-KW"/>
</dbReference>